<comment type="caution">
    <text evidence="3">The sequence shown here is derived from an EMBL/GenBank/DDBJ whole genome shotgun (WGS) entry which is preliminary data.</text>
</comment>
<proteinExistence type="predicted"/>
<dbReference type="RefSeq" id="WP_124845606.1">
    <property type="nucleotide sequence ID" value="NZ_RQZG01000017.1"/>
</dbReference>
<sequence length="461" mass="49372">MTITRKTTRRADALRCGSRPRLLAGLVAALLILTSCWGGSSDSSGSAPPTSPGAATTGPGQPSSPSGVPGQLSAAWEAEAAPLGILMGVAEGLVVLPDLADDTSRMRLLSWTDGSEQWAVDITKDLGAADFLEEGPTMPPGQVAIWAHEAEAEPSLLVYDVTDGTLISRIQGKNGHHLAVGESGAIYEMAYSEEESGKVTITRSPSAKEFDTKQWTIEQGEEAAELFWVREHEGFVDFCVDGREGPVHRYTCYMSLHVADGTPVAEDGMFLRSAWVGEILVGLEEGGPLKAFDKGGKELWSTDVPAGYPLGWGEHLLFFAQGDEMDLVALDPRTGQTLWDRTWAEQEWSEPLIDQTPSPEDGPLVMVQAHPGVKTGVMDPATGEVTLVDHGLTEFREAERGPGGTLLISSGNYEALTWTVVRPGEAGDVWPDVLAGHEQFEMLAGRLVARKGDRITLLQAG</sequence>
<gene>
    <name evidence="3" type="ORF">EII34_13075</name>
</gene>
<dbReference type="InterPro" id="IPR002372">
    <property type="entry name" value="PQQ_rpt_dom"/>
</dbReference>
<feature type="domain" description="Pyrrolo-quinoline quinone repeat" evidence="2">
    <location>
        <begin position="284"/>
        <end position="385"/>
    </location>
</feature>
<feature type="region of interest" description="Disordered" evidence="1">
    <location>
        <begin position="41"/>
        <end position="72"/>
    </location>
</feature>
<dbReference type="Gene3D" id="2.130.10.10">
    <property type="entry name" value="YVTN repeat-like/Quinoprotein amine dehydrogenase"/>
    <property type="match status" value="1"/>
</dbReference>
<dbReference type="Proteomes" id="UP000280819">
    <property type="component" value="Unassembled WGS sequence"/>
</dbReference>
<organism evidence="3 4">
    <name type="scientific">Arachnia propionica</name>
    <dbReference type="NCBI Taxonomy" id="1750"/>
    <lineage>
        <taxon>Bacteria</taxon>
        <taxon>Bacillati</taxon>
        <taxon>Actinomycetota</taxon>
        <taxon>Actinomycetes</taxon>
        <taxon>Propionibacteriales</taxon>
        <taxon>Propionibacteriaceae</taxon>
        <taxon>Arachnia</taxon>
    </lineage>
</organism>
<dbReference type="Pfam" id="PF13360">
    <property type="entry name" value="PQQ_2"/>
    <property type="match status" value="1"/>
</dbReference>
<evidence type="ECO:0000256" key="1">
    <source>
        <dbReference type="SAM" id="MobiDB-lite"/>
    </source>
</evidence>
<dbReference type="SUPFAM" id="SSF50969">
    <property type="entry name" value="YVTN repeat-like/Quinoprotein amine dehydrogenase"/>
    <property type="match status" value="1"/>
</dbReference>
<name>A0A3P1T2P4_9ACTN</name>
<dbReference type="OrthoDB" id="3720469at2"/>
<evidence type="ECO:0000313" key="3">
    <source>
        <dbReference type="EMBL" id="RRD03731.1"/>
    </source>
</evidence>
<evidence type="ECO:0000313" key="4">
    <source>
        <dbReference type="Proteomes" id="UP000280819"/>
    </source>
</evidence>
<dbReference type="EMBL" id="RQZG01000017">
    <property type="protein sequence ID" value="RRD03731.1"/>
    <property type="molecule type" value="Genomic_DNA"/>
</dbReference>
<accession>A0A3P1T2P4</accession>
<dbReference type="AlphaFoldDB" id="A0A3P1T2P4"/>
<dbReference type="InterPro" id="IPR015943">
    <property type="entry name" value="WD40/YVTN_repeat-like_dom_sf"/>
</dbReference>
<dbReference type="InterPro" id="IPR011044">
    <property type="entry name" value="Quino_amine_DH_bsu"/>
</dbReference>
<protein>
    <recommendedName>
        <fullName evidence="2">Pyrrolo-quinoline quinone repeat domain-containing protein</fullName>
    </recommendedName>
</protein>
<reference evidence="3 4" key="1">
    <citation type="submission" date="2018-11" db="EMBL/GenBank/DDBJ databases">
        <title>Genomes From Bacteria Associated with the Canine Oral Cavity: a Test Case for Automated Genome-Based Taxonomic Assignment.</title>
        <authorList>
            <person name="Coil D.A."/>
            <person name="Jospin G."/>
            <person name="Darling A.E."/>
            <person name="Wallis C."/>
            <person name="Davis I.J."/>
            <person name="Harris S."/>
            <person name="Eisen J.A."/>
            <person name="Holcombe L.J."/>
            <person name="O'Flynn C."/>
        </authorList>
    </citation>
    <scope>NUCLEOTIDE SEQUENCE [LARGE SCALE GENOMIC DNA]</scope>
    <source>
        <strain evidence="3 4">OH887_COT-365</strain>
    </source>
</reference>
<evidence type="ECO:0000259" key="2">
    <source>
        <dbReference type="Pfam" id="PF13360"/>
    </source>
</evidence>